<evidence type="ECO:0000256" key="1">
    <source>
        <dbReference type="PROSITE-ProRule" id="PRU00023"/>
    </source>
</evidence>
<protein>
    <submittedName>
        <fullName evidence="2">Ankyrin repeat family protein</fullName>
    </submittedName>
</protein>
<keyword evidence="1" id="KW-0040">ANK repeat</keyword>
<dbReference type="Pfam" id="PF00023">
    <property type="entry name" value="Ank"/>
    <property type="match status" value="1"/>
</dbReference>
<dbReference type="EMBL" id="JACAZF010000017">
    <property type="protein sequence ID" value="KAF7289314.1"/>
    <property type="molecule type" value="Genomic_DNA"/>
</dbReference>
<reference evidence="2" key="1">
    <citation type="submission" date="2020-05" db="EMBL/GenBank/DDBJ databases">
        <title>Mycena genomes resolve the evolution of fungal bioluminescence.</title>
        <authorList>
            <person name="Tsai I.J."/>
        </authorList>
    </citation>
    <scope>NUCLEOTIDE SEQUENCE</scope>
    <source>
        <strain evidence="2">171206Taipei</strain>
    </source>
</reference>
<keyword evidence="3" id="KW-1185">Reference proteome</keyword>
<sequence length="524" mass="59156">MSSSLNKDELTISTEIEDHDSYPHAMQMISVTARHSKHETVASLVAWRLVRSRFGDGFLQMLDEDHEELHQFSTTLFDKYGRVQQHLIEPGYHSGSGCWGKELNVGNLFYIFSVSVKEPFSWSRNRLVDPRQVPAFGQYPRTGHRNLLAVAHGITSVALDALFFFGYSSNNNHPSRRIPVEEDVPALDDNYGAVPDPDRTRLEFPLHAAIHDKSSQVADTIQSYYDNDPSSVHASDANGFTPLHIAAGRANVVAVRKLLSWDMRADLVNVGNVNGVTPLELLKLTMRSDRDFSETILDNWKGYSVDSLEAEFLLKQGMGLPVEGTLERHIEKSRYGCTCGGCIGGWMSPRMRFQLMCQAGYAKDVMPDQYRSFKRGQPADLDDCLLMYSEYIPRRFQSDFFLSFYKGYCELFSIVYDLLESTPEILSAAAVGARFLFNSGFYFQKGGRVEFVFDAITDAAYQQSALGDGEHENTFEDNESWTGLPTCANDLEFRLVRSMLGLNPREEWGPYNGDSGHFDSDSDW</sequence>
<evidence type="ECO:0000313" key="2">
    <source>
        <dbReference type="EMBL" id="KAF7289314.1"/>
    </source>
</evidence>
<dbReference type="Proteomes" id="UP000636479">
    <property type="component" value="Unassembled WGS sequence"/>
</dbReference>
<dbReference type="InterPro" id="IPR036770">
    <property type="entry name" value="Ankyrin_rpt-contain_sf"/>
</dbReference>
<gene>
    <name evidence="2" type="ORF">MIND_01393300</name>
</gene>
<organism evidence="2 3">
    <name type="scientific">Mycena indigotica</name>
    <dbReference type="NCBI Taxonomy" id="2126181"/>
    <lineage>
        <taxon>Eukaryota</taxon>
        <taxon>Fungi</taxon>
        <taxon>Dikarya</taxon>
        <taxon>Basidiomycota</taxon>
        <taxon>Agaricomycotina</taxon>
        <taxon>Agaricomycetes</taxon>
        <taxon>Agaricomycetidae</taxon>
        <taxon>Agaricales</taxon>
        <taxon>Marasmiineae</taxon>
        <taxon>Mycenaceae</taxon>
        <taxon>Mycena</taxon>
    </lineage>
</organism>
<comment type="caution">
    <text evidence="2">The sequence shown here is derived from an EMBL/GenBank/DDBJ whole genome shotgun (WGS) entry which is preliminary data.</text>
</comment>
<accession>A0A8H6VV21</accession>
<dbReference type="Gene3D" id="1.25.40.20">
    <property type="entry name" value="Ankyrin repeat-containing domain"/>
    <property type="match status" value="1"/>
</dbReference>
<evidence type="ECO:0000313" key="3">
    <source>
        <dbReference type="Proteomes" id="UP000636479"/>
    </source>
</evidence>
<dbReference type="PROSITE" id="PS50297">
    <property type="entry name" value="ANK_REP_REGION"/>
    <property type="match status" value="1"/>
</dbReference>
<dbReference type="SUPFAM" id="SSF48403">
    <property type="entry name" value="Ankyrin repeat"/>
    <property type="match status" value="1"/>
</dbReference>
<dbReference type="RefSeq" id="XP_037213345.1">
    <property type="nucleotide sequence ID" value="XM_037370344.1"/>
</dbReference>
<dbReference type="AlphaFoldDB" id="A0A8H6VV21"/>
<dbReference type="OrthoDB" id="508139at2759"/>
<dbReference type="PROSITE" id="PS50088">
    <property type="entry name" value="ANK_REPEAT"/>
    <property type="match status" value="1"/>
</dbReference>
<proteinExistence type="predicted"/>
<dbReference type="InterPro" id="IPR002110">
    <property type="entry name" value="Ankyrin_rpt"/>
</dbReference>
<dbReference type="GeneID" id="59352860"/>
<feature type="repeat" description="ANK" evidence="1">
    <location>
        <begin position="238"/>
        <end position="270"/>
    </location>
</feature>
<name>A0A8H6VV21_9AGAR</name>